<dbReference type="SUPFAM" id="SSF48179">
    <property type="entry name" value="6-phosphogluconate dehydrogenase C-terminal domain-like"/>
    <property type="match status" value="1"/>
</dbReference>
<organism evidence="5 6">
    <name type="scientific">Caproiciproducens faecalis</name>
    <dbReference type="NCBI Taxonomy" id="2820301"/>
    <lineage>
        <taxon>Bacteria</taxon>
        <taxon>Bacillati</taxon>
        <taxon>Bacillota</taxon>
        <taxon>Clostridia</taxon>
        <taxon>Eubacteriales</taxon>
        <taxon>Acutalibacteraceae</taxon>
        <taxon>Caproiciproducens</taxon>
    </lineage>
</organism>
<dbReference type="EMBL" id="JAGFNZ010000001">
    <property type="protein sequence ID" value="MBW7571812.1"/>
    <property type="molecule type" value="Genomic_DNA"/>
</dbReference>
<evidence type="ECO:0000256" key="1">
    <source>
        <dbReference type="ARBA" id="ARBA00023002"/>
    </source>
</evidence>
<dbReference type="RefSeq" id="WP_219964197.1">
    <property type="nucleotide sequence ID" value="NZ_JAGFNZ010000001.1"/>
</dbReference>
<reference evidence="5 6" key="1">
    <citation type="submission" date="2021-03" db="EMBL/GenBank/DDBJ databases">
        <title>Caproiciproducens sp. nov. isolated from feces of cow.</title>
        <authorList>
            <person name="Choi J.-Y."/>
        </authorList>
    </citation>
    <scope>NUCLEOTIDE SEQUENCE [LARGE SCALE GENOMIC DNA]</scope>
    <source>
        <strain evidence="5 6">AGMB10547</strain>
    </source>
</reference>
<comment type="similarity">
    <text evidence="3">Belongs to the UDP-glucose/GDP-mannose dehydrogenase family.</text>
</comment>
<evidence type="ECO:0000313" key="6">
    <source>
        <dbReference type="Proteomes" id="UP000719942"/>
    </source>
</evidence>
<dbReference type="InterPro" id="IPR001732">
    <property type="entry name" value="UDP-Glc/GDP-Man_DH_N"/>
</dbReference>
<keyword evidence="2" id="KW-0520">NAD</keyword>
<protein>
    <submittedName>
        <fullName evidence="5">Nucleotide sugar dehydrogenase</fullName>
    </submittedName>
</protein>
<gene>
    <name evidence="5" type="ORF">J5W02_03205</name>
</gene>
<comment type="caution">
    <text evidence="5">The sequence shown here is derived from an EMBL/GenBank/DDBJ whole genome shotgun (WGS) entry which is preliminary data.</text>
</comment>
<dbReference type="InterPro" id="IPR008927">
    <property type="entry name" value="6-PGluconate_DH-like_C_sf"/>
</dbReference>
<dbReference type="InterPro" id="IPR014027">
    <property type="entry name" value="UDP-Glc/GDP-Man_DH_C"/>
</dbReference>
<evidence type="ECO:0000313" key="5">
    <source>
        <dbReference type="EMBL" id="MBW7571812.1"/>
    </source>
</evidence>
<evidence type="ECO:0000256" key="3">
    <source>
        <dbReference type="PIRNR" id="PIRNR000124"/>
    </source>
</evidence>
<dbReference type="PIRSF" id="PIRSF000124">
    <property type="entry name" value="UDPglc_GDPman_dh"/>
    <property type="match status" value="1"/>
</dbReference>
<dbReference type="Pfam" id="PF00984">
    <property type="entry name" value="UDPG_MGDP_dh"/>
    <property type="match status" value="1"/>
</dbReference>
<dbReference type="NCBIfam" id="TIGR03026">
    <property type="entry name" value="NDP-sugDHase"/>
    <property type="match status" value="1"/>
</dbReference>
<dbReference type="PANTHER" id="PTHR43491:SF1">
    <property type="entry name" value="UDP-N-ACETYL-D-MANNOSAMINE DEHYDROGENASE"/>
    <property type="match status" value="1"/>
</dbReference>
<dbReference type="Gene3D" id="3.40.50.720">
    <property type="entry name" value="NAD(P)-binding Rossmann-like Domain"/>
    <property type="match status" value="2"/>
</dbReference>
<dbReference type="Proteomes" id="UP000719942">
    <property type="component" value="Unassembled WGS sequence"/>
</dbReference>
<dbReference type="SUPFAM" id="SSF52413">
    <property type="entry name" value="UDP-glucose/GDP-mannose dehydrogenase C-terminal domain"/>
    <property type="match status" value="1"/>
</dbReference>
<evidence type="ECO:0000256" key="2">
    <source>
        <dbReference type="ARBA" id="ARBA00023027"/>
    </source>
</evidence>
<keyword evidence="1" id="KW-0560">Oxidoreductase</keyword>
<dbReference type="InterPro" id="IPR014026">
    <property type="entry name" value="UDP-Glc/GDP-Man_DH_dimer"/>
</dbReference>
<keyword evidence="6" id="KW-1185">Reference proteome</keyword>
<dbReference type="InterPro" id="IPR036220">
    <property type="entry name" value="UDP-Glc/GDP-Man_DH_C_sf"/>
</dbReference>
<name>A0ABS7DKK0_9FIRM</name>
<dbReference type="SUPFAM" id="SSF51735">
    <property type="entry name" value="NAD(P)-binding Rossmann-fold domains"/>
    <property type="match status" value="1"/>
</dbReference>
<dbReference type="InterPro" id="IPR028359">
    <property type="entry name" value="UDP_ManNAc/GlcNAc_DH"/>
</dbReference>
<evidence type="ECO:0000259" key="4">
    <source>
        <dbReference type="SMART" id="SM00984"/>
    </source>
</evidence>
<dbReference type="PANTHER" id="PTHR43491">
    <property type="entry name" value="UDP-N-ACETYL-D-MANNOSAMINE DEHYDROGENASE"/>
    <property type="match status" value="1"/>
</dbReference>
<accession>A0ABS7DKK0</accession>
<feature type="domain" description="UDP-glucose/GDP-mannose dehydrogenase C-terminal" evidence="4">
    <location>
        <begin position="333"/>
        <end position="429"/>
    </location>
</feature>
<dbReference type="PIRSF" id="PIRSF500136">
    <property type="entry name" value="UDP_ManNAc_DH"/>
    <property type="match status" value="1"/>
</dbReference>
<dbReference type="Pfam" id="PF03720">
    <property type="entry name" value="UDPG_MGDP_dh_C"/>
    <property type="match status" value="1"/>
</dbReference>
<dbReference type="SMART" id="SM00984">
    <property type="entry name" value="UDPG_MGDP_dh_C"/>
    <property type="match status" value="1"/>
</dbReference>
<sequence length="439" mass="48208">MSNVKTELLNKIQDKSAVVGIVGLGYVGLPLAVEFAKAGYRTIGFDVQSQKVDSVNAGQNYIGDIVGDTLKHVVESGALSATSDFSFIKDVDAVAIAVPTPLDKYQQPDISYVKGSTESVAKYMHSGMVIILESTTYPGTTEELLKPILEASGLKCGEDFYLAFSPERVDPGNKQYKTKNTPKVVGGVGKDGTEVAAALYRNVLEGGVYEVSSPAVAEMEKLLENTYRNINIGLANEMAIICNRMGINVWDVIDAAKTKPYGFQAFYPGPGLGGHCIPLDPFYLSWKAREFDYHTRLIETSGEINTSMPEYVVDRAMKVLNRNKTAMNGAKVLVLGVAYKSDIDDYRESPALNVIDHLIEEGADTTYFDPYISEYKHKGVIHTGAKELTDDLLKSADIVIICTAHACFDYDRIQELSKEVFDTRNAMKDVKDRSNIELL</sequence>
<dbReference type="InterPro" id="IPR036291">
    <property type="entry name" value="NAD(P)-bd_dom_sf"/>
</dbReference>
<proteinExistence type="inferred from homology"/>
<dbReference type="InterPro" id="IPR017476">
    <property type="entry name" value="UDP-Glc/GDP-Man"/>
</dbReference>
<dbReference type="Pfam" id="PF03721">
    <property type="entry name" value="UDPG_MGDP_dh_N"/>
    <property type="match status" value="1"/>
</dbReference>